<dbReference type="RefSeq" id="WP_345329305.1">
    <property type="nucleotide sequence ID" value="NZ_BAABJI010000001.1"/>
</dbReference>
<dbReference type="Proteomes" id="UP001501436">
    <property type="component" value="Unassembled WGS sequence"/>
</dbReference>
<comment type="caution">
    <text evidence="2">The sequence shown here is derived from an EMBL/GenBank/DDBJ whole genome shotgun (WGS) entry which is preliminary data.</text>
</comment>
<evidence type="ECO:0000313" key="2">
    <source>
        <dbReference type="EMBL" id="GAA4905261.1"/>
    </source>
</evidence>
<keyword evidence="1" id="KW-0472">Membrane</keyword>
<protein>
    <submittedName>
        <fullName evidence="2">Uncharacterized protein</fullName>
    </submittedName>
</protein>
<organism evidence="2 3">
    <name type="scientific">Mucilaginibacter defluvii</name>
    <dbReference type="NCBI Taxonomy" id="1196019"/>
    <lineage>
        <taxon>Bacteria</taxon>
        <taxon>Pseudomonadati</taxon>
        <taxon>Bacteroidota</taxon>
        <taxon>Sphingobacteriia</taxon>
        <taxon>Sphingobacteriales</taxon>
        <taxon>Sphingobacteriaceae</taxon>
        <taxon>Mucilaginibacter</taxon>
    </lineage>
</organism>
<keyword evidence="1" id="KW-0812">Transmembrane</keyword>
<keyword evidence="1" id="KW-1133">Transmembrane helix</keyword>
<sequence>MRKTSGVILIVLSCLIFVFAIADRISYQKFSGELGSGVTMGFMMDLKGLLLFAVMLILAVFLFMRGKKLLSDPR</sequence>
<proteinExistence type="predicted"/>
<accession>A0ABP9FKE3</accession>
<gene>
    <name evidence="2" type="ORF">GCM10023313_04860</name>
</gene>
<reference evidence="3" key="1">
    <citation type="journal article" date="2019" name="Int. J. Syst. Evol. Microbiol.">
        <title>The Global Catalogue of Microorganisms (GCM) 10K type strain sequencing project: providing services to taxonomists for standard genome sequencing and annotation.</title>
        <authorList>
            <consortium name="The Broad Institute Genomics Platform"/>
            <consortium name="The Broad Institute Genome Sequencing Center for Infectious Disease"/>
            <person name="Wu L."/>
            <person name="Ma J."/>
        </authorList>
    </citation>
    <scope>NUCLEOTIDE SEQUENCE [LARGE SCALE GENOMIC DNA]</scope>
    <source>
        <strain evidence="3">JCM 18283</strain>
    </source>
</reference>
<dbReference type="EMBL" id="BAABJI010000001">
    <property type="protein sequence ID" value="GAA4905261.1"/>
    <property type="molecule type" value="Genomic_DNA"/>
</dbReference>
<evidence type="ECO:0000256" key="1">
    <source>
        <dbReference type="SAM" id="Phobius"/>
    </source>
</evidence>
<feature type="transmembrane region" description="Helical" evidence="1">
    <location>
        <begin position="46"/>
        <end position="64"/>
    </location>
</feature>
<keyword evidence="3" id="KW-1185">Reference proteome</keyword>
<evidence type="ECO:0000313" key="3">
    <source>
        <dbReference type="Proteomes" id="UP001501436"/>
    </source>
</evidence>
<name>A0ABP9FKE3_9SPHI</name>